<accession>G0QXV8</accession>
<dbReference type="GeneID" id="14906069"/>
<proteinExistence type="predicted"/>
<dbReference type="InParanoid" id="G0QXV8"/>
<dbReference type="AlphaFoldDB" id="G0QXV8"/>
<gene>
    <name evidence="1" type="ORF">IMG5_145460</name>
</gene>
<evidence type="ECO:0000313" key="2">
    <source>
        <dbReference type="Proteomes" id="UP000008983"/>
    </source>
</evidence>
<sequence>FVFKLINKFKFPYILLINTIYRTHKLFTNTIFSNQCKKLFLKNSFLAYLSLKSFQGIIQILLTQPRIILYLSNFENQFRIYRIQNIRQKQQFFSINIRKFIQNIFELRNIWLINFLLNLIFKQIYNT</sequence>
<organism evidence="1 2">
    <name type="scientific">Ichthyophthirius multifiliis</name>
    <name type="common">White spot disease agent</name>
    <name type="synonym">Ich</name>
    <dbReference type="NCBI Taxonomy" id="5932"/>
    <lineage>
        <taxon>Eukaryota</taxon>
        <taxon>Sar</taxon>
        <taxon>Alveolata</taxon>
        <taxon>Ciliophora</taxon>
        <taxon>Intramacronucleata</taxon>
        <taxon>Oligohymenophorea</taxon>
        <taxon>Hymenostomatida</taxon>
        <taxon>Ophryoglenina</taxon>
        <taxon>Ichthyophthirius</taxon>
    </lineage>
</organism>
<dbReference type="EMBL" id="GL984089">
    <property type="protein sequence ID" value="EGR29955.1"/>
    <property type="molecule type" value="Genomic_DNA"/>
</dbReference>
<keyword evidence="2" id="KW-1185">Reference proteome</keyword>
<evidence type="ECO:0000313" key="1">
    <source>
        <dbReference type="EMBL" id="EGR29955.1"/>
    </source>
</evidence>
<feature type="non-terminal residue" evidence="1">
    <location>
        <position position="1"/>
    </location>
</feature>
<protein>
    <submittedName>
        <fullName evidence="1">Uncharacterized protein</fullName>
    </submittedName>
</protein>
<dbReference type="Proteomes" id="UP000008983">
    <property type="component" value="Unassembled WGS sequence"/>
</dbReference>
<dbReference type="RefSeq" id="XP_004031191.1">
    <property type="nucleotide sequence ID" value="XM_004031143.1"/>
</dbReference>
<reference evidence="1 2" key="1">
    <citation type="submission" date="2011-07" db="EMBL/GenBank/DDBJ databases">
        <authorList>
            <person name="Coyne R."/>
            <person name="Brami D."/>
            <person name="Johnson J."/>
            <person name="Hostetler J."/>
            <person name="Hannick L."/>
            <person name="Clark T."/>
            <person name="Cassidy-Hanley D."/>
            <person name="Inman J."/>
        </authorList>
    </citation>
    <scope>NUCLEOTIDE SEQUENCE [LARGE SCALE GENOMIC DNA]</scope>
    <source>
        <strain evidence="1 2">G5</strain>
    </source>
</reference>
<name>G0QXV8_ICHMU</name>